<feature type="modified residue" description="4-aspartylphosphate" evidence="1">
    <location>
        <position position="61"/>
    </location>
</feature>
<evidence type="ECO:0000313" key="4">
    <source>
        <dbReference type="Proteomes" id="UP001354989"/>
    </source>
</evidence>
<reference evidence="3 4" key="1">
    <citation type="submission" date="2021-12" db="EMBL/GenBank/DDBJ databases">
        <title>Genome sequencing of bacteria with rrn-lacking chromosome and rrn-plasmid.</title>
        <authorList>
            <person name="Anda M."/>
            <person name="Iwasaki W."/>
        </authorList>
    </citation>
    <scope>NUCLEOTIDE SEQUENCE [LARGE SCALE GENOMIC DNA]</scope>
    <source>
        <strain evidence="3 4">NBRC 101262</strain>
        <plasmid evidence="3 4">pPP3</plasmid>
    </source>
</reference>
<dbReference type="PANTHER" id="PTHR44520:SF2">
    <property type="entry name" value="RESPONSE REGULATOR RCP1"/>
    <property type="match status" value="1"/>
</dbReference>
<evidence type="ECO:0000259" key="2">
    <source>
        <dbReference type="PROSITE" id="PS50110"/>
    </source>
</evidence>
<evidence type="ECO:0000313" key="3">
    <source>
        <dbReference type="EMBL" id="BDD01772.1"/>
    </source>
</evidence>
<dbReference type="EMBL" id="AP025295">
    <property type="protein sequence ID" value="BDD01772.1"/>
    <property type="molecule type" value="Genomic_DNA"/>
</dbReference>
<dbReference type="Proteomes" id="UP001354989">
    <property type="component" value="Plasmid pPP3"/>
</dbReference>
<dbReference type="RefSeq" id="WP_338398925.1">
    <property type="nucleotide sequence ID" value="NZ_AP025295.1"/>
</dbReference>
<feature type="domain" description="Response regulatory" evidence="2">
    <location>
        <begin position="7"/>
        <end position="131"/>
    </location>
</feature>
<keyword evidence="3" id="KW-0614">Plasmid</keyword>
<dbReference type="PANTHER" id="PTHR44520">
    <property type="entry name" value="RESPONSE REGULATOR RCP1-RELATED"/>
    <property type="match status" value="1"/>
</dbReference>
<sequence length="147" mass="17471">MNSLFQQIVFIDDDEATNFLNRIITNSLKITNQVVLFDNPKEAISHLKQQLPNGPELLFLDINMPEMDGWEFLKYFEEIQQQQQVPTKLFLLTTSNSQRDMIKSRYHSLVNEFIQKPLSRRHIKDILAKHYSLNYQNYDFTNQNFAN</sequence>
<keyword evidence="4" id="KW-1185">Reference proteome</keyword>
<dbReference type="InterPro" id="IPR001789">
    <property type="entry name" value="Sig_transdc_resp-reg_receiver"/>
</dbReference>
<keyword evidence="1" id="KW-0597">Phosphoprotein</keyword>
<geneLocation type="plasmid" evidence="3 4">
    <name>pPP3</name>
</geneLocation>
<dbReference type="Pfam" id="PF00072">
    <property type="entry name" value="Response_reg"/>
    <property type="match status" value="1"/>
</dbReference>
<name>A0ABM7VL98_9BACT</name>
<dbReference type="InterPro" id="IPR011006">
    <property type="entry name" value="CheY-like_superfamily"/>
</dbReference>
<evidence type="ECO:0000256" key="1">
    <source>
        <dbReference type="PROSITE-ProRule" id="PRU00169"/>
    </source>
</evidence>
<dbReference type="SUPFAM" id="SSF52172">
    <property type="entry name" value="CheY-like"/>
    <property type="match status" value="1"/>
</dbReference>
<dbReference type="InterPro" id="IPR052893">
    <property type="entry name" value="TCS_response_regulator"/>
</dbReference>
<proteinExistence type="predicted"/>
<dbReference type="Gene3D" id="3.40.50.2300">
    <property type="match status" value="1"/>
</dbReference>
<dbReference type="PROSITE" id="PS50110">
    <property type="entry name" value="RESPONSE_REGULATORY"/>
    <property type="match status" value="1"/>
</dbReference>
<dbReference type="SMART" id="SM00448">
    <property type="entry name" value="REC"/>
    <property type="match status" value="1"/>
</dbReference>
<protein>
    <submittedName>
        <fullName evidence="3">Response regulator</fullName>
    </submittedName>
</protein>
<organism evidence="3 4">
    <name type="scientific">Persicobacter psychrovividus</name>
    <dbReference type="NCBI Taxonomy" id="387638"/>
    <lineage>
        <taxon>Bacteria</taxon>
        <taxon>Pseudomonadati</taxon>
        <taxon>Bacteroidota</taxon>
        <taxon>Cytophagia</taxon>
        <taxon>Cytophagales</taxon>
        <taxon>Persicobacteraceae</taxon>
        <taxon>Persicobacter</taxon>
    </lineage>
</organism>
<gene>
    <name evidence="3" type="ORF">PEPS_40520</name>
</gene>
<accession>A0ABM7VL98</accession>